<reference evidence="1 2" key="1">
    <citation type="submission" date="2019-02" db="EMBL/GenBank/DDBJ databases">
        <title>Deep-cultivation of Planctomycetes and their phenomic and genomic characterization uncovers novel biology.</title>
        <authorList>
            <person name="Wiegand S."/>
            <person name="Jogler M."/>
            <person name="Boedeker C."/>
            <person name="Pinto D."/>
            <person name="Vollmers J."/>
            <person name="Rivas-Marin E."/>
            <person name="Kohn T."/>
            <person name="Peeters S.H."/>
            <person name="Heuer A."/>
            <person name="Rast P."/>
            <person name="Oberbeckmann S."/>
            <person name="Bunk B."/>
            <person name="Jeske O."/>
            <person name="Meyerdierks A."/>
            <person name="Storesund J.E."/>
            <person name="Kallscheuer N."/>
            <person name="Luecker S."/>
            <person name="Lage O.M."/>
            <person name="Pohl T."/>
            <person name="Merkel B.J."/>
            <person name="Hornburger P."/>
            <person name="Mueller R.-W."/>
            <person name="Bruemmer F."/>
            <person name="Labrenz M."/>
            <person name="Spormann A.M."/>
            <person name="Op den Camp H."/>
            <person name="Overmann J."/>
            <person name="Amann R."/>
            <person name="Jetten M.S.M."/>
            <person name="Mascher T."/>
            <person name="Medema M.H."/>
            <person name="Devos D.P."/>
            <person name="Kaster A.-K."/>
            <person name="Ovreas L."/>
            <person name="Rohde M."/>
            <person name="Galperin M.Y."/>
            <person name="Jogler C."/>
        </authorList>
    </citation>
    <scope>NUCLEOTIDE SEQUENCE [LARGE SCALE GENOMIC DNA]</scope>
    <source>
        <strain evidence="1 2">K22_7</strain>
    </source>
</reference>
<gene>
    <name evidence="1" type="ORF">K227x_27430</name>
</gene>
<evidence type="ECO:0000313" key="2">
    <source>
        <dbReference type="Proteomes" id="UP000318538"/>
    </source>
</evidence>
<dbReference type="AlphaFoldDB" id="A0A517NB44"/>
<dbReference type="EMBL" id="CP036525">
    <property type="protein sequence ID" value="QDT04352.1"/>
    <property type="molecule type" value="Genomic_DNA"/>
</dbReference>
<proteinExistence type="predicted"/>
<protein>
    <submittedName>
        <fullName evidence="1">Uncharacterized protein</fullName>
    </submittedName>
</protein>
<organism evidence="1 2">
    <name type="scientific">Rubripirellula lacrimiformis</name>
    <dbReference type="NCBI Taxonomy" id="1930273"/>
    <lineage>
        <taxon>Bacteria</taxon>
        <taxon>Pseudomonadati</taxon>
        <taxon>Planctomycetota</taxon>
        <taxon>Planctomycetia</taxon>
        <taxon>Pirellulales</taxon>
        <taxon>Pirellulaceae</taxon>
        <taxon>Rubripirellula</taxon>
    </lineage>
</organism>
<name>A0A517NB44_9BACT</name>
<dbReference type="Proteomes" id="UP000318538">
    <property type="component" value="Chromosome"/>
</dbReference>
<dbReference type="KEGG" id="rlc:K227x_27430"/>
<sequence length="89" mass="9973">MAFSQELEENNAAEISFWVVVTEDQPSDYNAGVFPLAGVYPRVFADEMDAEAVAQRYRRAGYHTAEARLCEMDARSMIQCCDDTARTIG</sequence>
<evidence type="ECO:0000313" key="1">
    <source>
        <dbReference type="EMBL" id="QDT04352.1"/>
    </source>
</evidence>
<dbReference type="RefSeq" id="WP_145169935.1">
    <property type="nucleotide sequence ID" value="NZ_CP036525.1"/>
</dbReference>
<keyword evidence="2" id="KW-1185">Reference proteome</keyword>
<accession>A0A517NB44</accession>